<dbReference type="EMBL" id="NIRI02000042">
    <property type="protein sequence ID" value="KAG5451669.1"/>
    <property type="molecule type" value="Genomic_DNA"/>
</dbReference>
<dbReference type="Proteomes" id="UP000286415">
    <property type="component" value="Unassembled WGS sequence"/>
</dbReference>
<protein>
    <submittedName>
        <fullName evidence="1">Uncharacterized protein</fullName>
    </submittedName>
</protein>
<reference evidence="1 2" key="2">
    <citation type="journal article" date="2021" name="Genomics">
        <title>High-quality reference genome for Clonorchis sinensis.</title>
        <authorList>
            <person name="Young N.D."/>
            <person name="Stroehlein A.J."/>
            <person name="Kinkar L."/>
            <person name="Wang T."/>
            <person name="Sohn W.M."/>
            <person name="Chang B.C.H."/>
            <person name="Kaur P."/>
            <person name="Weisz D."/>
            <person name="Dudchenko O."/>
            <person name="Aiden E.L."/>
            <person name="Korhonen P.K."/>
            <person name="Gasser R.B."/>
        </authorList>
    </citation>
    <scope>NUCLEOTIDE SEQUENCE [LARGE SCALE GENOMIC DNA]</scope>
    <source>
        <strain evidence="1">Cs-k2</strain>
    </source>
</reference>
<proteinExistence type="predicted"/>
<keyword evidence="2" id="KW-1185">Reference proteome</keyword>
<name>A0A8T1MRN4_CLOSI</name>
<evidence type="ECO:0000313" key="2">
    <source>
        <dbReference type="Proteomes" id="UP000286415"/>
    </source>
</evidence>
<reference evidence="1 2" key="1">
    <citation type="journal article" date="2018" name="Biotechnol. Adv.">
        <title>Improved genomic resources and new bioinformatic workflow for the carcinogenic parasite Clonorchis sinensis: Biotechnological implications.</title>
        <authorList>
            <person name="Wang D."/>
            <person name="Korhonen P.K."/>
            <person name="Gasser R.B."/>
            <person name="Young N.D."/>
        </authorList>
    </citation>
    <scope>NUCLEOTIDE SEQUENCE [LARGE SCALE GENOMIC DNA]</scope>
    <source>
        <strain evidence="1">Cs-k2</strain>
    </source>
</reference>
<sequence>METTVDAATIAMRMYILNRWPVDPASTKPDRLYKLWPTRPLGAMSSIPTISWLNDDLLGCPQSRASTSKE</sequence>
<organism evidence="1 2">
    <name type="scientific">Clonorchis sinensis</name>
    <name type="common">Chinese liver fluke</name>
    <dbReference type="NCBI Taxonomy" id="79923"/>
    <lineage>
        <taxon>Eukaryota</taxon>
        <taxon>Metazoa</taxon>
        <taxon>Spiralia</taxon>
        <taxon>Lophotrochozoa</taxon>
        <taxon>Platyhelminthes</taxon>
        <taxon>Trematoda</taxon>
        <taxon>Digenea</taxon>
        <taxon>Opisthorchiida</taxon>
        <taxon>Opisthorchiata</taxon>
        <taxon>Opisthorchiidae</taxon>
        <taxon>Clonorchis</taxon>
    </lineage>
</organism>
<gene>
    <name evidence="1" type="ORF">CSKR_201480</name>
</gene>
<dbReference type="AlphaFoldDB" id="A0A8T1MRN4"/>
<comment type="caution">
    <text evidence="1">The sequence shown here is derived from an EMBL/GenBank/DDBJ whole genome shotgun (WGS) entry which is preliminary data.</text>
</comment>
<evidence type="ECO:0000313" key="1">
    <source>
        <dbReference type="EMBL" id="KAG5451669.1"/>
    </source>
</evidence>
<accession>A0A8T1MRN4</accession>